<dbReference type="InterPro" id="IPR000873">
    <property type="entry name" value="AMP-dep_synth/lig_dom"/>
</dbReference>
<dbReference type="Gene3D" id="3.30.300.30">
    <property type="match status" value="1"/>
</dbReference>
<dbReference type="EMBL" id="BAAAZN010000014">
    <property type="protein sequence ID" value="GAA3567861.1"/>
    <property type="molecule type" value="Genomic_DNA"/>
</dbReference>
<evidence type="ECO:0000256" key="1">
    <source>
        <dbReference type="ARBA" id="ARBA00006432"/>
    </source>
</evidence>
<dbReference type="InterPro" id="IPR042099">
    <property type="entry name" value="ANL_N_sf"/>
</dbReference>
<organism evidence="5 6">
    <name type="scientific">Amycolatopsis ultiminotia</name>
    <dbReference type="NCBI Taxonomy" id="543629"/>
    <lineage>
        <taxon>Bacteria</taxon>
        <taxon>Bacillati</taxon>
        <taxon>Actinomycetota</taxon>
        <taxon>Actinomycetes</taxon>
        <taxon>Pseudonocardiales</taxon>
        <taxon>Pseudonocardiaceae</taxon>
        <taxon>Amycolatopsis</taxon>
    </lineage>
</organism>
<evidence type="ECO:0000313" key="5">
    <source>
        <dbReference type="EMBL" id="GAA3567861.1"/>
    </source>
</evidence>
<dbReference type="PROSITE" id="PS00455">
    <property type="entry name" value="AMP_BINDING"/>
    <property type="match status" value="1"/>
</dbReference>
<dbReference type="Proteomes" id="UP001500689">
    <property type="component" value="Unassembled WGS sequence"/>
</dbReference>
<dbReference type="InterPro" id="IPR020845">
    <property type="entry name" value="AMP-binding_CS"/>
</dbReference>
<protein>
    <submittedName>
        <fullName evidence="5">Acyl-CoA synthetase</fullName>
    </submittedName>
</protein>
<accession>A0ABP6XJR2</accession>
<evidence type="ECO:0000259" key="4">
    <source>
        <dbReference type="Pfam" id="PF13193"/>
    </source>
</evidence>
<feature type="domain" description="AMP-dependent synthetase/ligase" evidence="3">
    <location>
        <begin position="9"/>
        <end position="344"/>
    </location>
</feature>
<evidence type="ECO:0000259" key="3">
    <source>
        <dbReference type="Pfam" id="PF00501"/>
    </source>
</evidence>
<dbReference type="InterPro" id="IPR045851">
    <property type="entry name" value="AMP-bd_C_sf"/>
</dbReference>
<sequence length="499" mass="53757">MAVSSRFAAVAWRGVEYSPDAFGDLVARAAGGLARLGLSAGDRVALVVRNCVEGLVADQAVRRIGAYPVAVNWHGAQDEILFVLGDAKVRLALAHQDLWPSGADVPFISIPLTEGETGPDGQLASWAELLAGPRYEGPRGSAETIIYTSGTTGRPKGVRKLSATAGQRARARAMRDLLYGIRDGARVLVVAPLYHAAPLQMAQHTIERGELLVLHERFDAQRFLAAVEEHSITHTFLVPTMFARVLGLPAAVRNAHDVSSLEFVLHAGAPCPPALKHRVIEEWGAIVHEYYGSTELGPVSFATPEDWTAHPGTVGRPLPGVEVAFLDPESGLPGGAQPAELAVSTTAFGDFTYEGLPERRAELQAGDFVSTGDVGYLEDGYLYLSDRIRDLIISGGVNIYPAEVEAVIQELPGVADCAVFGVTDDDLGEVVAALVEPVAVAPVDPAELERHLSARLGRLKRPRVIEFCDSLPREPNGKVRKRLLRAEFEERMKQQVQDD</sequence>
<feature type="domain" description="AMP-binding enzyme C-terminal" evidence="4">
    <location>
        <begin position="403"/>
        <end position="478"/>
    </location>
</feature>
<dbReference type="Pfam" id="PF00501">
    <property type="entry name" value="AMP-binding"/>
    <property type="match status" value="1"/>
</dbReference>
<dbReference type="RefSeq" id="WP_344865753.1">
    <property type="nucleotide sequence ID" value="NZ_BAAAZN010000014.1"/>
</dbReference>
<dbReference type="SUPFAM" id="SSF56801">
    <property type="entry name" value="Acetyl-CoA synthetase-like"/>
    <property type="match status" value="1"/>
</dbReference>
<comment type="caution">
    <text evidence="5">The sequence shown here is derived from an EMBL/GenBank/DDBJ whole genome shotgun (WGS) entry which is preliminary data.</text>
</comment>
<reference evidence="6" key="1">
    <citation type="journal article" date="2019" name="Int. J. Syst. Evol. Microbiol.">
        <title>The Global Catalogue of Microorganisms (GCM) 10K type strain sequencing project: providing services to taxonomists for standard genome sequencing and annotation.</title>
        <authorList>
            <consortium name="The Broad Institute Genomics Platform"/>
            <consortium name="The Broad Institute Genome Sequencing Center for Infectious Disease"/>
            <person name="Wu L."/>
            <person name="Ma J."/>
        </authorList>
    </citation>
    <scope>NUCLEOTIDE SEQUENCE [LARGE SCALE GENOMIC DNA]</scope>
    <source>
        <strain evidence="6">JCM 16898</strain>
    </source>
</reference>
<dbReference type="PANTHER" id="PTHR43201">
    <property type="entry name" value="ACYL-COA SYNTHETASE"/>
    <property type="match status" value="1"/>
</dbReference>
<evidence type="ECO:0000313" key="6">
    <source>
        <dbReference type="Proteomes" id="UP001500689"/>
    </source>
</evidence>
<comment type="similarity">
    <text evidence="1">Belongs to the ATP-dependent AMP-binding enzyme family.</text>
</comment>
<dbReference type="Gene3D" id="3.40.50.12780">
    <property type="entry name" value="N-terminal domain of ligase-like"/>
    <property type="match status" value="1"/>
</dbReference>
<dbReference type="Pfam" id="PF13193">
    <property type="entry name" value="AMP-binding_C"/>
    <property type="match status" value="1"/>
</dbReference>
<keyword evidence="2" id="KW-0436">Ligase</keyword>
<name>A0ABP6XJR2_9PSEU</name>
<dbReference type="PANTHER" id="PTHR43201:SF5">
    <property type="entry name" value="MEDIUM-CHAIN ACYL-COA LIGASE ACSF2, MITOCHONDRIAL"/>
    <property type="match status" value="1"/>
</dbReference>
<gene>
    <name evidence="5" type="ORF">GCM10022222_59730</name>
</gene>
<dbReference type="InterPro" id="IPR025110">
    <property type="entry name" value="AMP-bd_C"/>
</dbReference>
<proteinExistence type="inferred from homology"/>
<evidence type="ECO:0000256" key="2">
    <source>
        <dbReference type="ARBA" id="ARBA00022598"/>
    </source>
</evidence>
<keyword evidence="6" id="KW-1185">Reference proteome</keyword>